<reference evidence="7" key="2">
    <citation type="submission" date="2015-06" db="EMBL/GenBank/DDBJ databases">
        <authorList>
            <person name="Radhakrishnan Rajesh"/>
            <person name="Underwood Anthony"/>
            <person name="Al-Shahib Ali"/>
        </authorList>
    </citation>
    <scope>NUCLEOTIDE SEQUENCE [LARGE SCALE GENOMIC DNA]</scope>
    <source>
        <strain evidence="7">P19_London_7_VIM_2_05_10</strain>
    </source>
</reference>
<organism evidence="4 8">
    <name type="scientific">Pseudomonas aeruginosa</name>
    <dbReference type="NCBI Taxonomy" id="287"/>
    <lineage>
        <taxon>Bacteria</taxon>
        <taxon>Pseudomonadati</taxon>
        <taxon>Pseudomonadota</taxon>
        <taxon>Gammaproteobacteria</taxon>
        <taxon>Pseudomonadales</taxon>
        <taxon>Pseudomonadaceae</taxon>
        <taxon>Pseudomonas</taxon>
    </lineage>
</organism>
<accession>A0A072ZI30</accession>
<dbReference type="Proteomes" id="UP000284767">
    <property type="component" value="Unassembled WGS sequence"/>
</dbReference>
<keyword evidence="1" id="KW-0812">Transmembrane</keyword>
<reference evidence="5 9" key="5">
    <citation type="submission" date="2019-01" db="EMBL/GenBank/DDBJ databases">
        <title>The Pseudomonas aeruginosa pan-genome provides new insights on its population structure, horizontal gene transfer and pathogenicity.</title>
        <authorList>
            <person name="Freschi L."/>
            <person name="Vincent A.T."/>
            <person name="Jeukens J."/>
            <person name="Emond-Rheault J.-G."/>
            <person name="Kukavica-Ibrulj I."/>
            <person name="Dupont M.-J."/>
            <person name="Charette S.J."/>
            <person name="Boyle B."/>
            <person name="Levesque R.C."/>
        </authorList>
    </citation>
    <scope>NUCLEOTIDE SEQUENCE [LARGE SCALE GENOMIC DNA]</scope>
    <source>
        <strain evidence="5 9">PA-W36</strain>
    </source>
</reference>
<dbReference type="RefSeq" id="WP_003087644.1">
    <property type="nucleotide sequence ID" value="NZ_AP014622.1"/>
</dbReference>
<dbReference type="Proteomes" id="UP000045039">
    <property type="component" value="Unassembled WGS sequence"/>
</dbReference>
<evidence type="ECO:0000313" key="5">
    <source>
        <dbReference type="EMBL" id="RPM21649.1"/>
    </source>
</evidence>
<evidence type="ECO:0000313" key="6">
    <source>
        <dbReference type="EMBL" id="WOS75248.1"/>
    </source>
</evidence>
<accession>A0A1S1BZQ7</accession>
<reference evidence="5 9" key="4">
    <citation type="submission" date="2017-08" db="EMBL/GenBank/DDBJ databases">
        <authorList>
            <person name="Feschi L."/>
            <person name="Jeukens J."/>
            <person name="Emond-Rheault J.-G."/>
            <person name="Kukavica-Ibrulj I."/>
            <person name="Boyle B."/>
            <person name="Levesque R.C."/>
        </authorList>
    </citation>
    <scope>NUCLEOTIDE SEQUENCE [LARGE SCALE GENOMIC DNA]</scope>
    <source>
        <strain evidence="5 9">PA-W36</strain>
    </source>
</reference>
<protein>
    <submittedName>
        <fullName evidence="4">Uncharacterized protein</fullName>
    </submittedName>
</protein>
<evidence type="ECO:0000313" key="9">
    <source>
        <dbReference type="Proteomes" id="UP000284767"/>
    </source>
</evidence>
<gene>
    <name evidence="4" type="ORF">CAZ10_29080</name>
    <name evidence="3" type="ORF">GNQ48_01175</name>
    <name evidence="5" type="ORF">IPC1295_05125</name>
    <name evidence="6" type="ORF">L4V69_22365</name>
    <name evidence="2" type="ORF">PAERUG_P19_London_7_VIM_2_05_10_02382</name>
</gene>
<sequence length="106" mass="11785">MKLSDSFDARRLRPRRPRVWRWRLAAAFAALVASLGVLLSLAGTSALIGRQPAVGMLHIEPAAGGVLLALGLLSLCLGVFFWRFSRRRSRRNSDLSLSPNLMKKRD</sequence>
<evidence type="ECO:0000313" key="2">
    <source>
        <dbReference type="EMBL" id="CRO72874.1"/>
    </source>
</evidence>
<reference evidence="6" key="8">
    <citation type="submission" date="2023-10" db="EMBL/GenBank/DDBJ databases">
        <title>Pathogen: clinical or host-associated sample.</title>
        <authorList>
            <person name="Hergert J."/>
            <person name="Casey R."/>
            <person name="Wagner J."/>
            <person name="Young E.L."/>
            <person name="Oakeson K.F."/>
        </authorList>
    </citation>
    <scope>NUCLEOTIDE SEQUENCE</scope>
    <source>
        <strain evidence="6">2021CK-01020</strain>
    </source>
</reference>
<dbReference type="Proteomes" id="UP001297540">
    <property type="component" value="Chromosome"/>
</dbReference>
<dbReference type="Proteomes" id="UP000433532">
    <property type="component" value="Unassembled WGS sequence"/>
</dbReference>
<dbReference type="EMBL" id="CVVU01000144">
    <property type="protein sequence ID" value="CRO72874.1"/>
    <property type="molecule type" value="Genomic_DNA"/>
</dbReference>
<dbReference type="SMR" id="A0A072ZI30"/>
<reference evidence="6" key="7">
    <citation type="submission" date="2023-06" db="EMBL/GenBank/DDBJ databases">
        <authorList>
            <consortium name="Clinical and Environmental Microbiology Branch: Whole genome sequencing antimicrobial resistance pathogens in the healthcare setting"/>
        </authorList>
    </citation>
    <scope>NUCLEOTIDE SEQUENCE</scope>
    <source>
        <strain evidence="6">2021CK-01020</strain>
    </source>
</reference>
<keyword evidence="1" id="KW-0472">Membrane</keyword>
<dbReference type="EMBL" id="WOAD01000001">
    <property type="protein sequence ID" value="MUI33599.1"/>
    <property type="molecule type" value="Genomic_DNA"/>
</dbReference>
<dbReference type="Proteomes" id="UP000194857">
    <property type="component" value="Unassembled WGS sequence"/>
</dbReference>
<evidence type="ECO:0000313" key="3">
    <source>
        <dbReference type="EMBL" id="MUI33599.1"/>
    </source>
</evidence>
<name>A0A072ZI30_PSEAI</name>
<dbReference type="KEGG" id="paeb:NCGM1900_4891"/>
<dbReference type="AlphaFoldDB" id="A0A072ZI30"/>
<dbReference type="EMBL" id="NSNE01000002">
    <property type="protein sequence ID" value="RPM21649.1"/>
    <property type="molecule type" value="Genomic_DNA"/>
</dbReference>
<evidence type="ECO:0000313" key="10">
    <source>
        <dbReference type="Proteomes" id="UP000433532"/>
    </source>
</evidence>
<evidence type="ECO:0000313" key="8">
    <source>
        <dbReference type="Proteomes" id="UP000194857"/>
    </source>
</evidence>
<reference evidence="4 8" key="3">
    <citation type="submission" date="2017-05" db="EMBL/GenBank/DDBJ databases">
        <authorList>
            <person name="Song R."/>
            <person name="Chenine A.L."/>
            <person name="Ruprecht R.M."/>
        </authorList>
    </citation>
    <scope>NUCLEOTIDE SEQUENCE [LARGE SCALE GENOMIC DNA]</scope>
    <source>
        <strain evidence="4 8">S567_C10_BS</strain>
    </source>
</reference>
<reference evidence="2" key="1">
    <citation type="submission" date="2015-06" db="EMBL/GenBank/DDBJ databases">
        <authorList>
            <person name="Radhakrishnan R."/>
            <person name="Underwood A."/>
            <person name="Al-Shahib A."/>
        </authorList>
    </citation>
    <scope>NUCLEOTIDE SEQUENCE</scope>
    <source>
        <strain evidence="2">P19_London_7_VIM_2_05_10</strain>
    </source>
</reference>
<evidence type="ECO:0000313" key="4">
    <source>
        <dbReference type="EMBL" id="OTI56839.1"/>
    </source>
</evidence>
<feature type="transmembrane region" description="Helical" evidence="1">
    <location>
        <begin position="62"/>
        <end position="82"/>
    </location>
</feature>
<evidence type="ECO:0000256" key="1">
    <source>
        <dbReference type="SAM" id="Phobius"/>
    </source>
</evidence>
<dbReference type="EMBL" id="CP136986">
    <property type="protein sequence ID" value="WOS75248.1"/>
    <property type="molecule type" value="Genomic_DNA"/>
</dbReference>
<dbReference type="EMBL" id="NFFZ01000020">
    <property type="protein sequence ID" value="OTI56839.1"/>
    <property type="molecule type" value="Genomic_DNA"/>
</dbReference>
<keyword evidence="1" id="KW-1133">Transmembrane helix</keyword>
<dbReference type="OMA" id="MSPHLMK"/>
<reference evidence="3 10" key="6">
    <citation type="submission" date="2019-11" db="EMBL/GenBank/DDBJ databases">
        <title>Genomes of ocular Pseudomonas aeruginosa isolates.</title>
        <authorList>
            <person name="Khan M."/>
            <person name="Rice S.A."/>
            <person name="Willcox M.D.P."/>
            <person name="Stapleton F."/>
        </authorList>
    </citation>
    <scope>NUCLEOTIDE SEQUENCE [LARGE SCALE GENOMIC DNA]</scope>
    <source>
        <strain evidence="3 10">PA221</strain>
    </source>
</reference>
<evidence type="ECO:0000313" key="7">
    <source>
        <dbReference type="Proteomes" id="UP000045039"/>
    </source>
</evidence>
<proteinExistence type="predicted"/>